<name>A0A0L0VCC4_9BASI</name>
<reference evidence="3" key="1">
    <citation type="submission" date="2014-03" db="EMBL/GenBank/DDBJ databases">
        <title>The Genome Sequence of Puccinia striiformis f. sp. tritici PST-78.</title>
        <authorList>
            <consortium name="The Broad Institute Genome Sequencing Platform"/>
            <person name="Cuomo C."/>
            <person name="Hulbert S."/>
            <person name="Chen X."/>
            <person name="Walker B."/>
            <person name="Young S.K."/>
            <person name="Zeng Q."/>
            <person name="Gargeya S."/>
            <person name="Fitzgerald M."/>
            <person name="Haas B."/>
            <person name="Abouelleil A."/>
            <person name="Alvarado L."/>
            <person name="Arachchi H.M."/>
            <person name="Berlin A.M."/>
            <person name="Chapman S.B."/>
            <person name="Goldberg J."/>
            <person name="Griggs A."/>
            <person name="Gujja S."/>
            <person name="Hansen M."/>
            <person name="Howarth C."/>
            <person name="Imamovic A."/>
            <person name="Larimer J."/>
            <person name="McCowan C."/>
            <person name="Montmayeur A."/>
            <person name="Murphy C."/>
            <person name="Neiman D."/>
            <person name="Pearson M."/>
            <person name="Priest M."/>
            <person name="Roberts A."/>
            <person name="Saif S."/>
            <person name="Shea T."/>
            <person name="Sisk P."/>
            <person name="Sykes S."/>
            <person name="Wortman J."/>
            <person name="Nusbaum C."/>
            <person name="Birren B."/>
        </authorList>
    </citation>
    <scope>NUCLEOTIDE SEQUENCE [LARGE SCALE GENOMIC DNA]</scope>
    <source>
        <strain evidence="3">race PST-78</strain>
    </source>
</reference>
<evidence type="ECO:0000256" key="1">
    <source>
        <dbReference type="SAM" id="MobiDB-lite"/>
    </source>
</evidence>
<evidence type="ECO:0000313" key="2">
    <source>
        <dbReference type="EMBL" id="KNE96935.1"/>
    </source>
</evidence>
<dbReference type="Proteomes" id="UP000054564">
    <property type="component" value="Unassembled WGS sequence"/>
</dbReference>
<dbReference type="AlphaFoldDB" id="A0A0L0VCC4"/>
<keyword evidence="3" id="KW-1185">Reference proteome</keyword>
<comment type="caution">
    <text evidence="2">The sequence shown here is derived from an EMBL/GenBank/DDBJ whole genome shotgun (WGS) entry which is preliminary data.</text>
</comment>
<gene>
    <name evidence="2" type="ORF">PSTG_09804</name>
</gene>
<organism evidence="2 3">
    <name type="scientific">Puccinia striiformis f. sp. tritici PST-78</name>
    <dbReference type="NCBI Taxonomy" id="1165861"/>
    <lineage>
        <taxon>Eukaryota</taxon>
        <taxon>Fungi</taxon>
        <taxon>Dikarya</taxon>
        <taxon>Basidiomycota</taxon>
        <taxon>Pucciniomycotina</taxon>
        <taxon>Pucciniomycetes</taxon>
        <taxon>Pucciniales</taxon>
        <taxon>Pucciniaceae</taxon>
        <taxon>Puccinia</taxon>
    </lineage>
</organism>
<evidence type="ECO:0000313" key="3">
    <source>
        <dbReference type="Proteomes" id="UP000054564"/>
    </source>
</evidence>
<sequence length="163" mass="18262">MPKKGVDLHPRLQLRRRWRSAPLSWPGASPGRRNMLQRPGEAPGYRNSYSYQLELLQFVGELFRRPRVSPVCRGDIPTAWRGYSLLESNSDMLEPLQLVRNKLEPLQLVRKQFRQAGASPAPGASPACREAIPTSWSISSLSGKRSDGGIGQPPPSPLWYTES</sequence>
<dbReference type="EMBL" id="AJIL01000075">
    <property type="protein sequence ID" value="KNE96935.1"/>
    <property type="molecule type" value="Genomic_DNA"/>
</dbReference>
<protein>
    <submittedName>
        <fullName evidence="2">Uncharacterized protein</fullName>
    </submittedName>
</protein>
<feature type="region of interest" description="Disordered" evidence="1">
    <location>
        <begin position="139"/>
        <end position="163"/>
    </location>
</feature>
<accession>A0A0L0VCC4</accession>
<proteinExistence type="predicted"/>